<keyword evidence="4" id="KW-1185">Reference proteome</keyword>
<feature type="transmembrane region" description="Helical" evidence="2">
    <location>
        <begin position="209"/>
        <end position="230"/>
    </location>
</feature>
<gene>
    <name evidence="3" type="ORF">N0K08_10570</name>
</gene>
<keyword evidence="2" id="KW-0472">Membrane</keyword>
<feature type="transmembrane region" description="Helical" evidence="2">
    <location>
        <begin position="179"/>
        <end position="203"/>
    </location>
</feature>
<dbReference type="Proteomes" id="UP001525968">
    <property type="component" value="Unassembled WGS sequence"/>
</dbReference>
<keyword evidence="2" id="KW-0812">Transmembrane</keyword>
<dbReference type="EMBL" id="JAODYH010000004">
    <property type="protein sequence ID" value="MCT9811077.1"/>
    <property type="molecule type" value="Genomic_DNA"/>
</dbReference>
<dbReference type="Pfam" id="PF16357">
    <property type="entry name" value="PepSY_TM_like_2"/>
    <property type="match status" value="1"/>
</dbReference>
<evidence type="ECO:0000313" key="3">
    <source>
        <dbReference type="EMBL" id="MCT9811077.1"/>
    </source>
</evidence>
<accession>A0ABT2PKT0</accession>
<evidence type="ECO:0000313" key="4">
    <source>
        <dbReference type="Proteomes" id="UP001525968"/>
    </source>
</evidence>
<name>A0ABT2PKT0_9BURK</name>
<protein>
    <submittedName>
        <fullName evidence="3">PepSY-associated TM helix domain-containing protein</fullName>
    </submittedName>
</protein>
<dbReference type="InterPro" id="IPR032307">
    <property type="entry name" value="PepSY_TM-like_2"/>
</dbReference>
<keyword evidence="2" id="KW-1133">Transmembrane helix</keyword>
<feature type="region of interest" description="Disordered" evidence="1">
    <location>
        <begin position="1"/>
        <end position="24"/>
    </location>
</feature>
<dbReference type="PANTHER" id="PTHR40115">
    <property type="entry name" value="INNER MEMBRANE PROTEIN WITH PEPSY TM HELIX"/>
    <property type="match status" value="1"/>
</dbReference>
<reference evidence="3 4" key="1">
    <citation type="submission" date="2022-09" db="EMBL/GenBank/DDBJ databases">
        <title>Draft genome of isolate Be4.</title>
        <authorList>
            <person name="Sanchez-Castro I."/>
            <person name="Martinez-Rodriguez P."/>
            <person name="Descostes M."/>
            <person name="Merroun M."/>
        </authorList>
    </citation>
    <scope>NUCLEOTIDE SEQUENCE [LARGE SCALE GENOMIC DNA]</scope>
    <source>
        <strain evidence="3 4">Be4</strain>
    </source>
</reference>
<evidence type="ECO:0000256" key="2">
    <source>
        <dbReference type="SAM" id="Phobius"/>
    </source>
</evidence>
<feature type="transmembrane region" description="Helical" evidence="2">
    <location>
        <begin position="42"/>
        <end position="64"/>
    </location>
</feature>
<proteinExistence type="predicted"/>
<dbReference type="PANTHER" id="PTHR40115:SF1">
    <property type="entry name" value="INNER MEMBRANE PROTEIN WITH PEPSY TM HELIX"/>
    <property type="match status" value="1"/>
</dbReference>
<evidence type="ECO:0000256" key="1">
    <source>
        <dbReference type="SAM" id="MobiDB-lite"/>
    </source>
</evidence>
<organism evidence="3 4">
    <name type="scientific">Acidovorax bellezanensis</name>
    <dbReference type="NCBI Taxonomy" id="2976702"/>
    <lineage>
        <taxon>Bacteria</taxon>
        <taxon>Pseudomonadati</taxon>
        <taxon>Pseudomonadota</taxon>
        <taxon>Betaproteobacteria</taxon>
        <taxon>Burkholderiales</taxon>
        <taxon>Comamonadaceae</taxon>
        <taxon>Acidovorax</taxon>
    </lineage>
</organism>
<sequence length="231" mass="25390">MNRKHTLSPPVHPARRPAQGGGHLFMPRRWHRPTVLKTLRRVHAWLGMWGAVLGLLFGATGLLLNHRATMKIPGANYAHTQWQLQLPQPLPPDIDALALHLQKELRMDRPAFSKKIEPAGPTPWPGAVQPERWQIAFASPAATVNAEYWVGNESIAVKRMDPNFLSHLNRLHMATGASAAWILLTDTLAGALIALSLTGLLLWTRLHGSRLLALGISGTCLTLLLTLACIA</sequence>
<comment type="caution">
    <text evidence="3">The sequence shown here is derived from an EMBL/GenBank/DDBJ whole genome shotgun (WGS) entry which is preliminary data.</text>
</comment>
<dbReference type="RefSeq" id="WP_261500252.1">
    <property type="nucleotide sequence ID" value="NZ_JAODYH010000004.1"/>
</dbReference>